<dbReference type="EMBL" id="SJJR01000005">
    <property type="protein sequence ID" value="TCB98048.1"/>
    <property type="molecule type" value="Genomic_DNA"/>
</dbReference>
<protein>
    <submittedName>
        <fullName evidence="1">Uncharacterized protein</fullName>
    </submittedName>
</protein>
<dbReference type="OrthoDB" id="3831379at2"/>
<evidence type="ECO:0000313" key="2">
    <source>
        <dbReference type="Proteomes" id="UP000292274"/>
    </source>
</evidence>
<sequence>MGRHAARLRWVVALVAATVAVLATVDRLRDQEREREQGGGTVQVTAEALLPAASEVADLTAAHGWREGANITGDPQNQSVLLRLSWSGPRQEGTYQLILLDTRTTPARVIRPHSGWDAAGSTGFNWADEYETLAQRYDWLAGTAARPWSSDSLTTPDNLGAIGTRATTAGSLVALFRMGLGAEPLTDPAHLVVAFCHVDADGKVRWAKRVPVTPGA</sequence>
<gene>
    <name evidence="1" type="ORF">E0H26_10715</name>
</gene>
<dbReference type="Proteomes" id="UP000292274">
    <property type="component" value="Unassembled WGS sequence"/>
</dbReference>
<proteinExistence type="predicted"/>
<evidence type="ECO:0000313" key="1">
    <source>
        <dbReference type="EMBL" id="TCB98048.1"/>
    </source>
</evidence>
<reference evidence="1 2" key="1">
    <citation type="submission" date="2019-02" db="EMBL/GenBank/DDBJ databases">
        <title>Jishengella sp. nov., isolated from a root of Zingiber montanum.</title>
        <authorList>
            <person name="Kuncharoen N."/>
            <person name="Kudo T."/>
            <person name="Masahiro Y."/>
            <person name="Ohkuma M."/>
            <person name="Tanasupawat S."/>
        </authorList>
    </citation>
    <scope>NUCLEOTIDE SEQUENCE [LARGE SCALE GENOMIC DNA]</scope>
    <source>
        <strain evidence="1 2">PLAI 1-1</strain>
    </source>
</reference>
<comment type="caution">
    <text evidence="1">The sequence shown here is derived from an EMBL/GenBank/DDBJ whole genome shotgun (WGS) entry which is preliminary data.</text>
</comment>
<dbReference type="RefSeq" id="WP_131303424.1">
    <property type="nucleotide sequence ID" value="NZ_SJJR01000005.1"/>
</dbReference>
<name>A0A4R0GRC1_9ACTN</name>
<dbReference type="AlphaFoldDB" id="A0A4R0GRC1"/>
<keyword evidence="2" id="KW-1185">Reference proteome</keyword>
<organism evidence="1 2">
    <name type="scientific">Micromonospora zingiberis</name>
    <dbReference type="NCBI Taxonomy" id="2053011"/>
    <lineage>
        <taxon>Bacteria</taxon>
        <taxon>Bacillati</taxon>
        <taxon>Actinomycetota</taxon>
        <taxon>Actinomycetes</taxon>
        <taxon>Micromonosporales</taxon>
        <taxon>Micromonosporaceae</taxon>
        <taxon>Micromonospora</taxon>
    </lineage>
</organism>
<accession>A0A4R0GRC1</accession>